<feature type="domain" description="GGDEF" evidence="3">
    <location>
        <begin position="1"/>
        <end position="80"/>
    </location>
</feature>
<dbReference type="InterPro" id="IPR050469">
    <property type="entry name" value="Diguanylate_Cyclase"/>
</dbReference>
<sequence>MRPRVKTLSLGMRNFRMALQDEEGQVSMLGCGSERITVSIGAGTASSLDEESPDALLHRVDEALYRAKAEGRNRVVLAAGESMSS</sequence>
<dbReference type="EMBL" id="CP001339">
    <property type="protein sequence ID" value="ACL73560.1"/>
    <property type="molecule type" value="Genomic_DNA"/>
</dbReference>
<dbReference type="STRING" id="396588.Tgr7_2483"/>
<dbReference type="AlphaFoldDB" id="B8GLK5"/>
<evidence type="ECO:0000256" key="1">
    <source>
        <dbReference type="ARBA" id="ARBA00012528"/>
    </source>
</evidence>
<dbReference type="SUPFAM" id="SSF55073">
    <property type="entry name" value="Nucleotide cyclase"/>
    <property type="match status" value="1"/>
</dbReference>
<keyword evidence="5" id="KW-1185">Reference proteome</keyword>
<dbReference type="Gene3D" id="3.30.70.270">
    <property type="match status" value="1"/>
</dbReference>
<protein>
    <recommendedName>
        <fullName evidence="1">diguanylate cyclase</fullName>
        <ecNumber evidence="1">2.7.7.65</ecNumber>
    </recommendedName>
</protein>
<dbReference type="InterPro" id="IPR000160">
    <property type="entry name" value="GGDEF_dom"/>
</dbReference>
<evidence type="ECO:0000313" key="5">
    <source>
        <dbReference type="Proteomes" id="UP000002383"/>
    </source>
</evidence>
<comment type="catalytic activity">
    <reaction evidence="2">
        <text>2 GTP = 3',3'-c-di-GMP + 2 diphosphate</text>
        <dbReference type="Rhea" id="RHEA:24898"/>
        <dbReference type="ChEBI" id="CHEBI:33019"/>
        <dbReference type="ChEBI" id="CHEBI:37565"/>
        <dbReference type="ChEBI" id="CHEBI:58805"/>
        <dbReference type="EC" id="2.7.7.65"/>
    </reaction>
</comment>
<proteinExistence type="predicted"/>
<dbReference type="InterPro" id="IPR029787">
    <property type="entry name" value="Nucleotide_cyclase"/>
</dbReference>
<name>B8GLK5_THISH</name>
<dbReference type="Proteomes" id="UP000002383">
    <property type="component" value="Chromosome"/>
</dbReference>
<gene>
    <name evidence="4" type="ordered locus">Tgr7_2483</name>
</gene>
<dbReference type="InterPro" id="IPR043128">
    <property type="entry name" value="Rev_trsase/Diguanyl_cyclase"/>
</dbReference>
<dbReference type="PANTHER" id="PTHR45138">
    <property type="entry name" value="REGULATORY COMPONENTS OF SENSORY TRANSDUCTION SYSTEM"/>
    <property type="match status" value="1"/>
</dbReference>
<dbReference type="GO" id="GO:1902201">
    <property type="term" value="P:negative regulation of bacterial-type flagellum-dependent cell motility"/>
    <property type="evidence" value="ECO:0007669"/>
    <property type="project" value="TreeGrafter"/>
</dbReference>
<dbReference type="Pfam" id="PF00990">
    <property type="entry name" value="GGDEF"/>
    <property type="match status" value="1"/>
</dbReference>
<reference evidence="4 5" key="1">
    <citation type="journal article" date="2011" name="Stand. Genomic Sci.">
        <title>Complete genome sequence of 'Thioalkalivibrio sulfidophilus' HL-EbGr7.</title>
        <authorList>
            <person name="Muyzer G."/>
            <person name="Sorokin D.Y."/>
            <person name="Mavromatis K."/>
            <person name="Lapidus A."/>
            <person name="Clum A."/>
            <person name="Ivanova N."/>
            <person name="Pati A."/>
            <person name="d'Haeseleer P."/>
            <person name="Woyke T."/>
            <person name="Kyrpides N.C."/>
        </authorList>
    </citation>
    <scope>NUCLEOTIDE SEQUENCE [LARGE SCALE GENOMIC DNA]</scope>
    <source>
        <strain evidence="4 5">HL-EbGR7</strain>
    </source>
</reference>
<dbReference type="GO" id="GO:0052621">
    <property type="term" value="F:diguanylate cyclase activity"/>
    <property type="evidence" value="ECO:0007669"/>
    <property type="project" value="UniProtKB-EC"/>
</dbReference>
<dbReference type="EC" id="2.7.7.65" evidence="1"/>
<dbReference type="PANTHER" id="PTHR45138:SF9">
    <property type="entry name" value="DIGUANYLATE CYCLASE DGCM-RELATED"/>
    <property type="match status" value="1"/>
</dbReference>
<dbReference type="PROSITE" id="PS50887">
    <property type="entry name" value="GGDEF"/>
    <property type="match status" value="1"/>
</dbReference>
<organism evidence="4 5">
    <name type="scientific">Thioalkalivibrio sulfidiphilus (strain HL-EbGR7)</name>
    <dbReference type="NCBI Taxonomy" id="396588"/>
    <lineage>
        <taxon>Bacteria</taxon>
        <taxon>Pseudomonadati</taxon>
        <taxon>Pseudomonadota</taxon>
        <taxon>Gammaproteobacteria</taxon>
        <taxon>Chromatiales</taxon>
        <taxon>Ectothiorhodospiraceae</taxon>
        <taxon>Thioalkalivibrio</taxon>
    </lineage>
</organism>
<dbReference type="GO" id="GO:0005886">
    <property type="term" value="C:plasma membrane"/>
    <property type="evidence" value="ECO:0007669"/>
    <property type="project" value="TreeGrafter"/>
</dbReference>
<evidence type="ECO:0000259" key="3">
    <source>
        <dbReference type="PROSITE" id="PS50887"/>
    </source>
</evidence>
<dbReference type="HOGENOM" id="CLU_2511673_0_0_6"/>
<dbReference type="GO" id="GO:0043709">
    <property type="term" value="P:cell adhesion involved in single-species biofilm formation"/>
    <property type="evidence" value="ECO:0007669"/>
    <property type="project" value="TreeGrafter"/>
</dbReference>
<evidence type="ECO:0000313" key="4">
    <source>
        <dbReference type="EMBL" id="ACL73560.1"/>
    </source>
</evidence>
<evidence type="ECO:0000256" key="2">
    <source>
        <dbReference type="ARBA" id="ARBA00034247"/>
    </source>
</evidence>
<dbReference type="KEGG" id="tgr:Tgr7_2483"/>
<accession>B8GLK5</accession>